<dbReference type="PANTHER" id="PTHR12341">
    <property type="entry name" value="5'-&gt;3' EXORIBONUCLEASE"/>
    <property type="match status" value="1"/>
</dbReference>
<dbReference type="Pfam" id="PF03159">
    <property type="entry name" value="XRN_N"/>
    <property type="match status" value="1"/>
</dbReference>
<feature type="compositionally biased region" description="Low complexity" evidence="2">
    <location>
        <begin position="742"/>
        <end position="767"/>
    </location>
</feature>
<evidence type="ECO:0000256" key="2">
    <source>
        <dbReference type="SAM" id="MobiDB-lite"/>
    </source>
</evidence>
<evidence type="ECO:0000256" key="1">
    <source>
        <dbReference type="ARBA" id="ARBA00038299"/>
    </source>
</evidence>
<dbReference type="InterPro" id="IPR027073">
    <property type="entry name" value="5_3_exoribonuclease"/>
</dbReference>
<dbReference type="EMBL" id="CAXHTA020000010">
    <property type="protein sequence ID" value="CAL5224335.1"/>
    <property type="molecule type" value="Genomic_DNA"/>
</dbReference>
<protein>
    <submittedName>
        <fullName evidence="4">G7007 protein</fullName>
    </submittedName>
</protein>
<reference evidence="4 5" key="1">
    <citation type="submission" date="2024-06" db="EMBL/GenBank/DDBJ databases">
        <authorList>
            <person name="Kraege A."/>
            <person name="Thomma B."/>
        </authorList>
    </citation>
    <scope>NUCLEOTIDE SEQUENCE [LARGE SCALE GENOMIC DNA]</scope>
</reference>
<accession>A0ABP1FWQ6</accession>
<feature type="compositionally biased region" description="Basic and acidic residues" evidence="2">
    <location>
        <begin position="657"/>
        <end position="668"/>
    </location>
</feature>
<keyword evidence="5" id="KW-1185">Reference proteome</keyword>
<organism evidence="4 5">
    <name type="scientific">Coccomyxa viridis</name>
    <dbReference type="NCBI Taxonomy" id="1274662"/>
    <lineage>
        <taxon>Eukaryota</taxon>
        <taxon>Viridiplantae</taxon>
        <taxon>Chlorophyta</taxon>
        <taxon>core chlorophytes</taxon>
        <taxon>Trebouxiophyceae</taxon>
        <taxon>Trebouxiophyceae incertae sedis</taxon>
        <taxon>Coccomyxaceae</taxon>
        <taxon>Coccomyxa</taxon>
    </lineage>
</organism>
<sequence>MGVKGFNTWFGKTFPQAYVPVKRQVDHLYLDMASFLHEELRKAKDQDSFHYLLHKRLDAVLRLCEPQKTVTFALDGPAPVAKLITQRERRRKEQQKQERTGLKALSSLGLTPGTSLMALIQQSLAFYICRRLESERWQHVQWELSGANVQGEGEVKILSRVLRPWAEVTPDDTHAIVALDSDMALMALMMPNPNVYVLAEPARPPRTPNKKGKVVRRLKSARPMFRGYTCFSPAALHRHWYKDHPFLRGPTPEDTGLRMSNLKRDLVLLAVLSAGNDYLPSLGAGSQKSSFGLWTKYLKLKTSSPSWASRSLTKLEGGVAVLNKPALADFLRTVPGNSRVVRVRDQGSRPAGNAKQYMEGLDWLLRMYTVGACPDYRWTYDACSPSATQLVAELDSAARLVKAGTDVPQLGAEEDPVTRETGALLPTVCAMALLPAGPAGQAYAPAALRHLMTDPDSPVADLYQSCSVCEGLRKAESMATLALVEARERMYVAEELKRSKAVTAARAHASELEAAVAKSDAEAAAGAFQQLKDNVNGMLLELRQATLKRSDHVLEAHPYRAFPVDRLEAAVKAIPLESFPVVERELATFGSPHRFWRGKDAGEESNSASGAFALPEAPASSMSSIAEHSQIGRETLAEEYGLLHLPPLAITPGEPRNAVEEPRERQDSEEAADEVQDASGAHAAESSEQATPEKQSGAPAPGTMQQLLRFRTRAKAGVSQRHISSVKKRMRQSHKRQHAESNRPAAAESSSASAQAAAPADAASKADSGFLDLSMQLSMQSPPQH</sequence>
<dbReference type="PANTHER" id="PTHR12341:SF7">
    <property type="entry name" value="5'-3' EXORIBONUCLEASE 1"/>
    <property type="match status" value="1"/>
</dbReference>
<evidence type="ECO:0000259" key="3">
    <source>
        <dbReference type="Pfam" id="PF03159"/>
    </source>
</evidence>
<feature type="region of interest" description="Disordered" evidence="2">
    <location>
        <begin position="646"/>
        <end position="767"/>
    </location>
</feature>
<dbReference type="InterPro" id="IPR004859">
    <property type="entry name" value="Xrn1_N"/>
</dbReference>
<evidence type="ECO:0000313" key="5">
    <source>
        <dbReference type="Proteomes" id="UP001497392"/>
    </source>
</evidence>
<gene>
    <name evidence="4" type="primary">g7007</name>
    <name evidence="4" type="ORF">VP750_LOCUS5994</name>
</gene>
<name>A0ABP1FWQ6_9CHLO</name>
<feature type="compositionally biased region" description="Basic residues" evidence="2">
    <location>
        <begin position="724"/>
        <end position="737"/>
    </location>
</feature>
<dbReference type="Gene3D" id="3.40.50.12390">
    <property type="match status" value="1"/>
</dbReference>
<feature type="domain" description="Xrn1 N-terminal" evidence="3">
    <location>
        <begin position="1"/>
        <end position="200"/>
    </location>
</feature>
<evidence type="ECO:0000313" key="4">
    <source>
        <dbReference type="EMBL" id="CAL5224335.1"/>
    </source>
</evidence>
<comment type="caution">
    <text evidence="4">The sequence shown here is derived from an EMBL/GenBank/DDBJ whole genome shotgun (WGS) entry which is preliminary data.</text>
</comment>
<dbReference type="Proteomes" id="UP001497392">
    <property type="component" value="Unassembled WGS sequence"/>
</dbReference>
<proteinExistence type="inferred from homology"/>
<comment type="similarity">
    <text evidence="1">Belongs to the 5'-3' exonuclease family.</text>
</comment>